<evidence type="ECO:0000313" key="9">
    <source>
        <dbReference type="Proteomes" id="UP001230188"/>
    </source>
</evidence>
<comment type="caution">
    <text evidence="8">The sequence shown here is derived from an EMBL/GenBank/DDBJ whole genome shotgun (WGS) entry which is preliminary data.</text>
</comment>
<sequence length="163" mass="18265">MSYDGPLVFGRYEGQGVYRYPDGTRYEGAFKNGAFHGPGKLVFENGVFEGVFKNGREITGAYIFNDGLKYEDNWGYLLPGDRRFHSEHETGIINPAGALSSTNDPKLSSRRNSLPPGCYDVGGGEYYDPRTGYVHDIVTKSKRRQPPDAERQWIEGRCRMAGP</sequence>
<evidence type="ECO:0000256" key="1">
    <source>
        <dbReference type="ARBA" id="ARBA00004230"/>
    </source>
</evidence>
<feature type="region of interest" description="Disordered" evidence="7">
    <location>
        <begin position="94"/>
        <end position="114"/>
    </location>
</feature>
<dbReference type="PANTHER" id="PTHR46437">
    <property type="entry name" value="MORN REPEAT-CONTAINING PROTEIN 5"/>
    <property type="match status" value="1"/>
</dbReference>
<dbReference type="SUPFAM" id="SSF82185">
    <property type="entry name" value="Histone H3 K4-specific methyltransferase SET7/9 N-terminal domain"/>
    <property type="match status" value="1"/>
</dbReference>
<keyword evidence="9" id="KW-1185">Reference proteome</keyword>
<evidence type="ECO:0000256" key="2">
    <source>
        <dbReference type="ARBA" id="ARBA00016322"/>
    </source>
</evidence>
<evidence type="ECO:0000256" key="4">
    <source>
        <dbReference type="ARBA" id="ARBA00022846"/>
    </source>
</evidence>
<dbReference type="PANTHER" id="PTHR46437:SF1">
    <property type="entry name" value="MORN REPEAT-CONTAINING PROTEIN 5"/>
    <property type="match status" value="1"/>
</dbReference>
<protein>
    <recommendedName>
        <fullName evidence="2">MORN repeat-containing protein 5</fullName>
    </recommendedName>
</protein>
<comment type="subcellular location">
    <subcellularLocation>
        <location evidence="1">Cell projection</location>
        <location evidence="1">Cilium</location>
        <location evidence="1">Flagellum</location>
    </subcellularLocation>
</comment>
<accession>A0AAD7UCP1</accession>
<dbReference type="InterPro" id="IPR003409">
    <property type="entry name" value="MORN"/>
</dbReference>
<evidence type="ECO:0000256" key="6">
    <source>
        <dbReference type="ARBA" id="ARBA00023273"/>
    </source>
</evidence>
<evidence type="ECO:0000256" key="3">
    <source>
        <dbReference type="ARBA" id="ARBA00022737"/>
    </source>
</evidence>
<dbReference type="SMART" id="SM00698">
    <property type="entry name" value="MORN"/>
    <property type="match status" value="2"/>
</dbReference>
<evidence type="ECO:0000313" key="8">
    <source>
        <dbReference type="EMBL" id="KAJ8601283.1"/>
    </source>
</evidence>
<keyword evidence="5" id="KW-0969">Cilium</keyword>
<organism evidence="8 9">
    <name type="scientific">Chrysophaeum taylorii</name>
    <dbReference type="NCBI Taxonomy" id="2483200"/>
    <lineage>
        <taxon>Eukaryota</taxon>
        <taxon>Sar</taxon>
        <taxon>Stramenopiles</taxon>
        <taxon>Ochrophyta</taxon>
        <taxon>Pelagophyceae</taxon>
        <taxon>Pelagomonadales</taxon>
        <taxon>Pelagomonadaceae</taxon>
        <taxon>Chrysophaeum</taxon>
    </lineage>
</organism>
<dbReference type="InterPro" id="IPR042814">
    <property type="entry name" value="Morn5"/>
</dbReference>
<dbReference type="Pfam" id="PF02493">
    <property type="entry name" value="MORN"/>
    <property type="match status" value="2"/>
</dbReference>
<dbReference type="Proteomes" id="UP001230188">
    <property type="component" value="Unassembled WGS sequence"/>
</dbReference>
<dbReference type="Gene3D" id="2.20.110.10">
    <property type="entry name" value="Histone H3 K4-specific methyltransferase SET7/9 N-terminal domain"/>
    <property type="match status" value="1"/>
</dbReference>
<reference evidence="8" key="1">
    <citation type="submission" date="2023-01" db="EMBL/GenBank/DDBJ databases">
        <title>Metagenome sequencing of chrysophaentin producing Chrysophaeum taylorii.</title>
        <authorList>
            <person name="Davison J."/>
            <person name="Bewley C."/>
        </authorList>
    </citation>
    <scope>NUCLEOTIDE SEQUENCE</scope>
    <source>
        <strain evidence="8">NIES-1699</strain>
    </source>
</reference>
<evidence type="ECO:0000256" key="5">
    <source>
        <dbReference type="ARBA" id="ARBA00023069"/>
    </source>
</evidence>
<keyword evidence="4" id="KW-0282">Flagellum</keyword>
<dbReference type="AlphaFoldDB" id="A0AAD7UCP1"/>
<keyword evidence="6" id="KW-0966">Cell projection</keyword>
<feature type="compositionally biased region" description="Polar residues" evidence="7">
    <location>
        <begin position="99"/>
        <end position="112"/>
    </location>
</feature>
<dbReference type="EMBL" id="JAQMWT010000441">
    <property type="protein sequence ID" value="KAJ8601283.1"/>
    <property type="molecule type" value="Genomic_DNA"/>
</dbReference>
<proteinExistence type="predicted"/>
<dbReference type="GO" id="GO:0031514">
    <property type="term" value="C:motile cilium"/>
    <property type="evidence" value="ECO:0007669"/>
    <property type="project" value="UniProtKB-SubCell"/>
</dbReference>
<evidence type="ECO:0000256" key="7">
    <source>
        <dbReference type="SAM" id="MobiDB-lite"/>
    </source>
</evidence>
<name>A0AAD7UCP1_9STRA</name>
<gene>
    <name evidence="8" type="ORF">CTAYLR_007743</name>
</gene>
<keyword evidence="3" id="KW-0677">Repeat</keyword>